<comment type="subcellular location">
    <subcellularLocation>
        <location evidence="1">Nucleus</location>
    </subcellularLocation>
</comment>
<accession>A0A8C4X0S0</accession>
<evidence type="ECO:0000313" key="11">
    <source>
        <dbReference type="Proteomes" id="UP000694388"/>
    </source>
</evidence>
<dbReference type="GO" id="GO:0006284">
    <property type="term" value="P:base-excision repair"/>
    <property type="evidence" value="ECO:0007669"/>
    <property type="project" value="InterPro"/>
</dbReference>
<dbReference type="InterPro" id="IPR005122">
    <property type="entry name" value="Uracil-DNA_glycosylase-like"/>
</dbReference>
<reference evidence="10" key="1">
    <citation type="submission" date="2025-08" db="UniProtKB">
        <authorList>
            <consortium name="Ensembl"/>
        </authorList>
    </citation>
    <scope>IDENTIFICATION</scope>
</reference>
<comment type="similarity">
    <text evidence="2">Belongs to the uracil-DNA glycosylase (UDG) superfamily. SMUG1 family.</text>
</comment>
<keyword evidence="3" id="KW-0227">DNA damage</keyword>
<dbReference type="Proteomes" id="UP000694388">
    <property type="component" value="Unplaced"/>
</dbReference>
<dbReference type="PANTHER" id="PTHR13235:SF2">
    <property type="entry name" value="SINGLE-STRAND SELECTIVE MONOFUNCTIONAL URACIL DNA GLYCOSYLASE"/>
    <property type="match status" value="1"/>
</dbReference>
<evidence type="ECO:0000256" key="6">
    <source>
        <dbReference type="ARBA" id="ARBA00023204"/>
    </source>
</evidence>
<dbReference type="GO" id="GO:0003677">
    <property type="term" value="F:DNA binding"/>
    <property type="evidence" value="ECO:0007669"/>
    <property type="project" value="UniProtKB-KW"/>
</dbReference>
<evidence type="ECO:0000256" key="3">
    <source>
        <dbReference type="ARBA" id="ARBA00022763"/>
    </source>
</evidence>
<dbReference type="GO" id="GO:0005634">
    <property type="term" value="C:nucleus"/>
    <property type="evidence" value="ECO:0007669"/>
    <property type="project" value="UniProtKB-SubCell"/>
</dbReference>
<keyword evidence="11" id="KW-1185">Reference proteome</keyword>
<protein>
    <submittedName>
        <fullName evidence="10">Single-strand-selective monofunctional uracil-DNA glycosylase 1</fullName>
    </submittedName>
</protein>
<dbReference type="FunFam" id="3.40.470.10:FF:000005">
    <property type="entry name" value="Single-strand selective monofunctional uracil DNA glycosylase"/>
    <property type="match status" value="1"/>
</dbReference>
<keyword evidence="6" id="KW-0234">DNA repair</keyword>
<evidence type="ECO:0000256" key="8">
    <source>
        <dbReference type="SAM" id="MobiDB-lite"/>
    </source>
</evidence>
<keyword evidence="5" id="KW-0238">DNA-binding</keyword>
<organism evidence="10 11">
    <name type="scientific">Eptatretus burgeri</name>
    <name type="common">Inshore hagfish</name>
    <dbReference type="NCBI Taxonomy" id="7764"/>
    <lineage>
        <taxon>Eukaryota</taxon>
        <taxon>Metazoa</taxon>
        <taxon>Chordata</taxon>
        <taxon>Craniata</taxon>
        <taxon>Vertebrata</taxon>
        <taxon>Cyclostomata</taxon>
        <taxon>Myxini</taxon>
        <taxon>Myxiniformes</taxon>
        <taxon>Myxinidae</taxon>
        <taxon>Eptatretinae</taxon>
        <taxon>Eptatretus</taxon>
    </lineage>
</organism>
<evidence type="ECO:0000256" key="7">
    <source>
        <dbReference type="ARBA" id="ARBA00023242"/>
    </source>
</evidence>
<evidence type="ECO:0000256" key="2">
    <source>
        <dbReference type="ARBA" id="ARBA00007889"/>
    </source>
</evidence>
<evidence type="ECO:0000256" key="4">
    <source>
        <dbReference type="ARBA" id="ARBA00022801"/>
    </source>
</evidence>
<evidence type="ECO:0000313" key="10">
    <source>
        <dbReference type="Ensembl" id="ENSEBUP00000024282.1"/>
    </source>
</evidence>
<dbReference type="AlphaFoldDB" id="A0A8C4X0S0"/>
<dbReference type="SUPFAM" id="SSF52141">
    <property type="entry name" value="Uracil-DNA glycosylase-like"/>
    <property type="match status" value="1"/>
</dbReference>
<dbReference type="GO" id="GO:0017065">
    <property type="term" value="F:single-strand selective uracil DNA N-glycosylase activity"/>
    <property type="evidence" value="ECO:0007669"/>
    <property type="project" value="InterPro"/>
</dbReference>
<feature type="region of interest" description="Disordered" evidence="8">
    <location>
        <begin position="1"/>
        <end position="27"/>
    </location>
</feature>
<feature type="domain" description="Uracil-DNA glycosylase-like" evidence="9">
    <location>
        <begin position="94"/>
        <end position="264"/>
    </location>
</feature>
<dbReference type="PANTHER" id="PTHR13235">
    <property type="entry name" value="SINGLE-STRAND SELECTIVE MONOFUNCTIONAL URACIL DNA GLYCOSYLASE"/>
    <property type="match status" value="1"/>
</dbReference>
<dbReference type="GeneTree" id="ENSGT00390000004897"/>
<keyword evidence="4" id="KW-0378">Hydrolase</keyword>
<dbReference type="InterPro" id="IPR039134">
    <property type="entry name" value="SMUG1"/>
</dbReference>
<dbReference type="InterPro" id="IPR036895">
    <property type="entry name" value="Uracil-DNA_glycosylase-like_sf"/>
</dbReference>
<evidence type="ECO:0000256" key="1">
    <source>
        <dbReference type="ARBA" id="ARBA00004123"/>
    </source>
</evidence>
<evidence type="ECO:0000256" key="5">
    <source>
        <dbReference type="ARBA" id="ARBA00023125"/>
    </source>
</evidence>
<proteinExistence type="inferred from homology"/>
<evidence type="ECO:0000259" key="9">
    <source>
        <dbReference type="Pfam" id="PF03167"/>
    </source>
</evidence>
<sequence length="294" mass="32545">MADTVSKSSEHACPEDSQETAPAHREESSDYYCSPPCIEPSAFALDFLHMEDELNAALCQLCFSEPVCYVYNPTEYAANTHRLFVTTYCRGPKSILFLGMNPGPFGMAQNGVPFGEVSHVRDWLRIEGTVGRPKHEHPKRPILGLACSKREISGARFWAFFRTLCGDPAVFFRHCYVHNYCPLAFLAASGKNITPPQLPANQRVGLTAACDQALVQAVRLLGTRLLIGVGRYAEQRARAVLEAAELNSVVRVAFLQHPSPVNPTANRGWENIAQTLIKDLHLLPFLTDKGEGYP</sequence>
<dbReference type="Pfam" id="PF03167">
    <property type="entry name" value="UDG"/>
    <property type="match status" value="1"/>
</dbReference>
<dbReference type="CDD" id="cd19374">
    <property type="entry name" value="UDG-F3_SMUG1-like"/>
    <property type="match status" value="1"/>
</dbReference>
<reference evidence="10" key="2">
    <citation type="submission" date="2025-09" db="UniProtKB">
        <authorList>
            <consortium name="Ensembl"/>
        </authorList>
    </citation>
    <scope>IDENTIFICATION</scope>
</reference>
<dbReference type="Ensembl" id="ENSEBUT00000024858.1">
    <property type="protein sequence ID" value="ENSEBUP00000024282.1"/>
    <property type="gene ID" value="ENSEBUG00000014960.1"/>
</dbReference>
<keyword evidence="7" id="KW-0539">Nucleus</keyword>
<dbReference type="GO" id="GO:0000703">
    <property type="term" value="F:oxidized pyrimidine nucleobase lesion DNA N-glycosylase activity"/>
    <property type="evidence" value="ECO:0007669"/>
    <property type="project" value="TreeGrafter"/>
</dbReference>
<name>A0A8C4X0S0_EPTBU</name>
<dbReference type="Gene3D" id="3.40.470.10">
    <property type="entry name" value="Uracil-DNA glycosylase-like domain"/>
    <property type="match status" value="1"/>
</dbReference>